<dbReference type="Proteomes" id="UP000288197">
    <property type="component" value="Unassembled WGS sequence"/>
</dbReference>
<dbReference type="GO" id="GO:0016757">
    <property type="term" value="F:glycosyltransferase activity"/>
    <property type="evidence" value="ECO:0007669"/>
    <property type="project" value="UniProtKB-KW"/>
</dbReference>
<dbReference type="CDD" id="cd04187">
    <property type="entry name" value="DPM1_like_bac"/>
    <property type="match status" value="1"/>
</dbReference>
<evidence type="ECO:0000256" key="6">
    <source>
        <dbReference type="ARBA" id="ARBA00022989"/>
    </source>
</evidence>
<dbReference type="EMBL" id="NGJX01000005">
    <property type="protein sequence ID" value="RSU02187.1"/>
    <property type="molecule type" value="Genomic_DNA"/>
</dbReference>
<dbReference type="OrthoDB" id="9807778at2"/>
<evidence type="ECO:0000256" key="8">
    <source>
        <dbReference type="ARBA" id="ARBA00038152"/>
    </source>
</evidence>
<organism evidence="12 13">
    <name type="scientific">Vagococcus fluvialis</name>
    <dbReference type="NCBI Taxonomy" id="2738"/>
    <lineage>
        <taxon>Bacteria</taxon>
        <taxon>Bacillati</taxon>
        <taxon>Bacillota</taxon>
        <taxon>Bacilli</taxon>
        <taxon>Lactobacillales</taxon>
        <taxon>Enterococcaceae</taxon>
        <taxon>Vagococcus</taxon>
    </lineage>
</organism>
<dbReference type="InterPro" id="IPR029044">
    <property type="entry name" value="Nucleotide-diphossugar_trans"/>
</dbReference>
<accession>A0A369AW42</accession>
<dbReference type="PANTHER" id="PTHR48090:SF8">
    <property type="entry name" value="GLYCOSYLTRANSFERASE CSBB-RELATED"/>
    <property type="match status" value="1"/>
</dbReference>
<evidence type="ECO:0000313" key="14">
    <source>
        <dbReference type="Proteomes" id="UP000521358"/>
    </source>
</evidence>
<reference evidence="11 14" key="2">
    <citation type="submission" date="2020-03" db="EMBL/GenBank/DDBJ databases">
        <title>Bacterial samples isolated from urine from healthy bovine heifers (Gyr breed).</title>
        <authorList>
            <person name="Giannattasio-Ferraz S."/>
            <person name="Maskeri L."/>
            <person name="Penido A."/>
            <person name="Barbosa-Stancioli E.F."/>
            <person name="Putonti C."/>
        </authorList>
    </citation>
    <scope>NUCLEOTIDE SEQUENCE [LARGE SCALE GENOMIC DNA]</scope>
    <source>
        <strain evidence="11 14">UFMG-H7</strain>
    </source>
</reference>
<keyword evidence="7 9" id="KW-0472">Membrane</keyword>
<feature type="domain" description="Glycosyltransferase 2-like" evidence="10">
    <location>
        <begin position="6"/>
        <end position="164"/>
    </location>
</feature>
<evidence type="ECO:0000313" key="11">
    <source>
        <dbReference type="EMBL" id="NKC66951.1"/>
    </source>
</evidence>
<evidence type="ECO:0000256" key="4">
    <source>
        <dbReference type="ARBA" id="ARBA00022679"/>
    </source>
</evidence>
<dbReference type="GeneID" id="63146253"/>
<evidence type="ECO:0000313" key="12">
    <source>
        <dbReference type="EMBL" id="RSU02187.1"/>
    </source>
</evidence>
<comment type="subcellular location">
    <subcellularLocation>
        <location evidence="1">Cell membrane</location>
        <topology evidence="1">Multi-pass membrane protein</topology>
    </subcellularLocation>
</comment>
<evidence type="ECO:0000259" key="10">
    <source>
        <dbReference type="Pfam" id="PF00535"/>
    </source>
</evidence>
<dbReference type="PANTHER" id="PTHR48090">
    <property type="entry name" value="UNDECAPRENYL-PHOSPHATE 4-DEOXY-4-FORMAMIDO-L-ARABINOSE TRANSFERASE-RELATED"/>
    <property type="match status" value="1"/>
</dbReference>
<evidence type="ECO:0000313" key="13">
    <source>
        <dbReference type="Proteomes" id="UP000288197"/>
    </source>
</evidence>
<dbReference type="RefSeq" id="WP_086341392.1">
    <property type="nucleotide sequence ID" value="NZ_JAAVMB010000001.1"/>
</dbReference>
<name>A0A369AW42_9ENTE</name>
<feature type="transmembrane region" description="Helical" evidence="9">
    <location>
        <begin position="231"/>
        <end position="252"/>
    </location>
</feature>
<evidence type="ECO:0000256" key="3">
    <source>
        <dbReference type="ARBA" id="ARBA00022676"/>
    </source>
</evidence>
<dbReference type="AlphaFoldDB" id="A0A369AW42"/>
<dbReference type="Pfam" id="PF00535">
    <property type="entry name" value="Glycos_transf_2"/>
    <property type="match status" value="1"/>
</dbReference>
<proteinExistence type="inferred from homology"/>
<evidence type="ECO:0000256" key="9">
    <source>
        <dbReference type="SAM" id="Phobius"/>
    </source>
</evidence>
<reference evidence="12 13" key="1">
    <citation type="submission" date="2017-05" db="EMBL/GenBank/DDBJ databases">
        <title>Vagococcus spp. assemblies.</title>
        <authorList>
            <person name="Gulvik C.A."/>
        </authorList>
    </citation>
    <scope>NUCLEOTIDE SEQUENCE [LARGE SCALE GENOMIC DNA]</scope>
    <source>
        <strain evidence="12 13">NCFB 2497</strain>
    </source>
</reference>
<evidence type="ECO:0000256" key="7">
    <source>
        <dbReference type="ARBA" id="ARBA00023136"/>
    </source>
</evidence>
<keyword evidence="6 9" id="KW-1133">Transmembrane helix</keyword>
<comment type="caution">
    <text evidence="12">The sequence shown here is derived from an EMBL/GenBank/DDBJ whole genome shotgun (WGS) entry which is preliminary data.</text>
</comment>
<dbReference type="InterPro" id="IPR001173">
    <property type="entry name" value="Glyco_trans_2-like"/>
</dbReference>
<dbReference type="Proteomes" id="UP000521358">
    <property type="component" value="Unassembled WGS sequence"/>
</dbReference>
<sequence length="316" mass="36604">MKLITFCIPMYNESENIKELHRQLNILSEQFINKYNFEFLFINDGSIDNSLDIVKELAKSDERISFVDLSRNFGKEVAMLAGFDYCKGDAIIMMDADLQHPPATIPQMIKEWENGYQDVYGKRVTREGESFFKKKTSELYYKILGNFSQIPVLPAVGDFRLLDRVCIDSMVKIRESQRYTKSMYMWIGFKKKEVEFESNERFAGQTKWKLKSLIQLAIDGIVSDSKVALRLSFYSGIIISLMSFIYMIYILIKTLLVGSTTPGFPTLTVLILFLSGSQLIFQGIMGEYIGKIYTEVKNRPPYLIQEYYTNQIDDKD</sequence>
<dbReference type="FunFam" id="3.90.550.10:FF:000079">
    <property type="entry name" value="Probable glycosyl transferase"/>
    <property type="match status" value="1"/>
</dbReference>
<dbReference type="Gene3D" id="3.90.550.10">
    <property type="entry name" value="Spore Coat Polysaccharide Biosynthesis Protein SpsA, Chain A"/>
    <property type="match status" value="1"/>
</dbReference>
<protein>
    <submittedName>
        <fullName evidence="11 12">Glycosyltransferase</fullName>
    </submittedName>
</protein>
<dbReference type="SUPFAM" id="SSF53448">
    <property type="entry name" value="Nucleotide-diphospho-sugar transferases"/>
    <property type="match status" value="1"/>
</dbReference>
<evidence type="ECO:0000256" key="2">
    <source>
        <dbReference type="ARBA" id="ARBA00022475"/>
    </source>
</evidence>
<evidence type="ECO:0000256" key="5">
    <source>
        <dbReference type="ARBA" id="ARBA00022692"/>
    </source>
</evidence>
<keyword evidence="4 12" id="KW-0808">Transferase</keyword>
<evidence type="ECO:0000256" key="1">
    <source>
        <dbReference type="ARBA" id="ARBA00004651"/>
    </source>
</evidence>
<gene>
    <name evidence="12" type="ORF">CBF32_06270</name>
    <name evidence="11" type="ORF">HED35_02505</name>
</gene>
<keyword evidence="13" id="KW-1185">Reference proteome</keyword>
<comment type="similarity">
    <text evidence="8">Belongs to the glycosyltransferase 2 family. GtrB subfamily.</text>
</comment>
<dbReference type="EMBL" id="JAAVMB010000001">
    <property type="protein sequence ID" value="NKC66951.1"/>
    <property type="molecule type" value="Genomic_DNA"/>
</dbReference>
<keyword evidence="5 9" id="KW-0812">Transmembrane</keyword>
<feature type="transmembrane region" description="Helical" evidence="9">
    <location>
        <begin position="264"/>
        <end position="281"/>
    </location>
</feature>
<keyword evidence="2" id="KW-1003">Cell membrane</keyword>
<dbReference type="GO" id="GO:0005886">
    <property type="term" value="C:plasma membrane"/>
    <property type="evidence" value="ECO:0007669"/>
    <property type="project" value="UniProtKB-SubCell"/>
</dbReference>
<keyword evidence="3" id="KW-0328">Glycosyltransferase</keyword>
<dbReference type="InterPro" id="IPR050256">
    <property type="entry name" value="Glycosyltransferase_2"/>
</dbReference>